<keyword evidence="2" id="KW-1185">Reference proteome</keyword>
<accession>A0ABV0Z0T1</accession>
<evidence type="ECO:0000313" key="2">
    <source>
        <dbReference type="Proteomes" id="UP001469553"/>
    </source>
</evidence>
<comment type="caution">
    <text evidence="1">The sequence shown here is derived from an EMBL/GenBank/DDBJ whole genome shotgun (WGS) entry which is preliminary data.</text>
</comment>
<evidence type="ECO:0000313" key="1">
    <source>
        <dbReference type="EMBL" id="MEQ2299666.1"/>
    </source>
</evidence>
<proteinExistence type="predicted"/>
<feature type="non-terminal residue" evidence="1">
    <location>
        <position position="65"/>
    </location>
</feature>
<reference evidence="1 2" key="1">
    <citation type="submission" date="2021-06" db="EMBL/GenBank/DDBJ databases">
        <authorList>
            <person name="Palmer J.M."/>
        </authorList>
    </citation>
    <scope>NUCLEOTIDE SEQUENCE [LARGE SCALE GENOMIC DNA]</scope>
    <source>
        <strain evidence="1 2">AS_MEX2019</strain>
        <tissue evidence="1">Muscle</tissue>
    </source>
</reference>
<dbReference type="Proteomes" id="UP001469553">
    <property type="component" value="Unassembled WGS sequence"/>
</dbReference>
<dbReference type="EMBL" id="JAHRIP010048347">
    <property type="protein sequence ID" value="MEQ2299666.1"/>
    <property type="molecule type" value="Genomic_DNA"/>
</dbReference>
<feature type="non-terminal residue" evidence="1">
    <location>
        <position position="1"/>
    </location>
</feature>
<organism evidence="1 2">
    <name type="scientific">Ameca splendens</name>
    <dbReference type="NCBI Taxonomy" id="208324"/>
    <lineage>
        <taxon>Eukaryota</taxon>
        <taxon>Metazoa</taxon>
        <taxon>Chordata</taxon>
        <taxon>Craniata</taxon>
        <taxon>Vertebrata</taxon>
        <taxon>Euteleostomi</taxon>
        <taxon>Actinopterygii</taxon>
        <taxon>Neopterygii</taxon>
        <taxon>Teleostei</taxon>
        <taxon>Neoteleostei</taxon>
        <taxon>Acanthomorphata</taxon>
        <taxon>Ovalentaria</taxon>
        <taxon>Atherinomorphae</taxon>
        <taxon>Cyprinodontiformes</taxon>
        <taxon>Goodeidae</taxon>
        <taxon>Ameca</taxon>
    </lineage>
</organism>
<sequence>KIGKRPSPRYWRQSRFWRDGSCHILRGEQKLRSWAEPLAGNLIAKDCLRGLIIWPQSARTWAGFF</sequence>
<protein>
    <submittedName>
        <fullName evidence="1">Uncharacterized protein</fullName>
    </submittedName>
</protein>
<name>A0ABV0Z0T1_9TELE</name>
<gene>
    <name evidence="1" type="ORF">AMECASPLE_017554</name>
</gene>